<dbReference type="InterPro" id="IPR000383">
    <property type="entry name" value="Xaa-Pro-like_dom"/>
</dbReference>
<dbReference type="SUPFAM" id="SSF49785">
    <property type="entry name" value="Galactose-binding domain-like"/>
    <property type="match status" value="1"/>
</dbReference>
<reference evidence="5" key="1">
    <citation type="journal article" date="2019" name="Int. J. Syst. Evol. Microbiol.">
        <title>The Global Catalogue of Microorganisms (GCM) 10K type strain sequencing project: providing services to taxonomists for standard genome sequencing and annotation.</title>
        <authorList>
            <consortium name="The Broad Institute Genomics Platform"/>
            <consortium name="The Broad Institute Genome Sequencing Center for Infectious Disease"/>
            <person name="Wu L."/>
            <person name="Ma J."/>
        </authorList>
    </citation>
    <scope>NUCLEOTIDE SEQUENCE [LARGE SCALE GENOMIC DNA]</scope>
    <source>
        <strain evidence="5">CCUG 52537</strain>
    </source>
</reference>
<dbReference type="Proteomes" id="UP001597124">
    <property type="component" value="Unassembled WGS sequence"/>
</dbReference>
<evidence type="ECO:0000313" key="5">
    <source>
        <dbReference type="Proteomes" id="UP001597124"/>
    </source>
</evidence>
<dbReference type="InterPro" id="IPR029058">
    <property type="entry name" value="AB_hydrolase_fold"/>
</dbReference>
<gene>
    <name evidence="4" type="ORF">ACFQ00_03255</name>
</gene>
<dbReference type="SUPFAM" id="SSF53474">
    <property type="entry name" value="alpha/beta-Hydrolases"/>
    <property type="match status" value="1"/>
</dbReference>
<keyword evidence="5" id="KW-1185">Reference proteome</keyword>
<evidence type="ECO:0000256" key="2">
    <source>
        <dbReference type="SAM" id="SignalP"/>
    </source>
</evidence>
<organism evidence="4 5">
    <name type="scientific">Sphingosinicella xenopeptidilytica</name>
    <dbReference type="NCBI Taxonomy" id="364098"/>
    <lineage>
        <taxon>Bacteria</taxon>
        <taxon>Pseudomonadati</taxon>
        <taxon>Pseudomonadota</taxon>
        <taxon>Alphaproteobacteria</taxon>
        <taxon>Sphingomonadales</taxon>
        <taxon>Sphingosinicellaceae</taxon>
        <taxon>Sphingosinicella</taxon>
    </lineage>
</organism>
<proteinExistence type="predicted"/>
<dbReference type="SMART" id="SM00939">
    <property type="entry name" value="PepX_C"/>
    <property type="match status" value="1"/>
</dbReference>
<evidence type="ECO:0000313" key="4">
    <source>
        <dbReference type="EMBL" id="MFD0847329.1"/>
    </source>
</evidence>
<comment type="caution">
    <text evidence="4">The sequence shown here is derived from an EMBL/GenBank/DDBJ whole genome shotgun (WGS) entry which is preliminary data.</text>
</comment>
<dbReference type="RefSeq" id="WP_381486152.1">
    <property type="nucleotide sequence ID" value="NZ_JBHTIK010000002.1"/>
</dbReference>
<dbReference type="Gene3D" id="2.60.120.260">
    <property type="entry name" value="Galactose-binding domain-like"/>
    <property type="match status" value="1"/>
</dbReference>
<dbReference type="EMBL" id="JBHTIK010000002">
    <property type="protein sequence ID" value="MFD0847329.1"/>
    <property type="molecule type" value="Genomic_DNA"/>
</dbReference>
<keyword evidence="1 4" id="KW-0378">Hydrolase</keyword>
<dbReference type="Pfam" id="PF08530">
    <property type="entry name" value="PepX_C"/>
    <property type="match status" value="1"/>
</dbReference>
<dbReference type="InterPro" id="IPR013736">
    <property type="entry name" value="Xaa-Pro_dipept_C"/>
</dbReference>
<evidence type="ECO:0000259" key="3">
    <source>
        <dbReference type="SMART" id="SM00939"/>
    </source>
</evidence>
<dbReference type="PROSITE" id="PS51257">
    <property type="entry name" value="PROKAR_LIPOPROTEIN"/>
    <property type="match status" value="1"/>
</dbReference>
<accession>A0ABW3C099</accession>
<name>A0ABW3C099_SPHXN</name>
<feature type="signal peptide" evidence="2">
    <location>
        <begin position="1"/>
        <end position="19"/>
    </location>
</feature>
<dbReference type="Gene3D" id="1.10.3020.10">
    <property type="entry name" value="alpha-amino acid ester hydrolase ( Helical cap domain)"/>
    <property type="match status" value="1"/>
</dbReference>
<protein>
    <submittedName>
        <fullName evidence="4">CocE/NonD family hydrolase</fullName>
    </submittedName>
</protein>
<feature type="chain" id="PRO_5047344036" evidence="2">
    <location>
        <begin position="20"/>
        <end position="610"/>
    </location>
</feature>
<feature type="domain" description="Xaa-Pro dipeptidyl-peptidase C-terminal" evidence="3">
    <location>
        <begin position="357"/>
        <end position="593"/>
    </location>
</feature>
<dbReference type="GO" id="GO:0016787">
    <property type="term" value="F:hydrolase activity"/>
    <property type="evidence" value="ECO:0007669"/>
    <property type="project" value="UniProtKB-KW"/>
</dbReference>
<dbReference type="InterPro" id="IPR005674">
    <property type="entry name" value="CocE/Ser_esterase"/>
</dbReference>
<evidence type="ECO:0000256" key="1">
    <source>
        <dbReference type="ARBA" id="ARBA00022801"/>
    </source>
</evidence>
<dbReference type="Gene3D" id="3.40.50.1820">
    <property type="entry name" value="alpha/beta hydrolase"/>
    <property type="match status" value="1"/>
</dbReference>
<sequence length="610" mass="64714">MRGARFLSLHMMASVLALAAISACAQVAGPAVRHADHPSADLPARAQSLYVNGSGGDRLAVDLYLPRHAANDRVPTLVVSSRYGRRGEVKAHFANEWTQRGYALVVFDSVGSGVSSGVRDAELSDTEIADVGAISRWAASQSWSNGAVVLMGLSYSADAADLGTTLGEPAIRAAIVRSAESDPYRHLFFPGGVANAMMRDLWGSAVAGRDRSVACIADAAACAGMIHIGPVDGDARFVEARTALRDHLANARLDIDLLGVTYADDALPGRSFSIAGMGTAARVAAVRAAGVPAQVWGSWLDAGTAQSALERFALSKGVPVEVSITAASHGAYAGADPFKPQPQQPVPSVPRQFALLADFADRALAGAATRSIRYAVLGSDVWRRTEVWPPTGVEPHRLYLGENDLRDEAHASEITVSYKVDFNATTGAANRWTANTGVIPDYAGWPHKDASLARFTSAPFTQDFELAGAPRIALTLSSTHEDGAVFAYLAVQRPDGRLIYLTEGMLRVLHRRVREEGGALERSFRRADVQPMVPGEMAHVVFDAFPVAARIAAGDRLVLLLAGADRETFARYPTTGDPIWTLDVGGADASFIDIPLRPWLSGAAGETQGL</sequence>
<dbReference type="InterPro" id="IPR008979">
    <property type="entry name" value="Galactose-bd-like_sf"/>
</dbReference>
<dbReference type="NCBIfam" id="TIGR00976">
    <property type="entry name" value="CocE_NonD"/>
    <property type="match status" value="1"/>
</dbReference>
<dbReference type="Pfam" id="PF02129">
    <property type="entry name" value="Peptidase_S15"/>
    <property type="match status" value="1"/>
</dbReference>
<keyword evidence="2" id="KW-0732">Signal</keyword>